<evidence type="ECO:0000313" key="6">
    <source>
        <dbReference type="Proteomes" id="UP000075809"/>
    </source>
</evidence>
<feature type="chain" id="PRO_5007591363" description="DDE Tnp4 domain-containing protein" evidence="3">
    <location>
        <begin position="23"/>
        <end position="154"/>
    </location>
</feature>
<comment type="cofactor">
    <cofactor evidence="1">
        <name>a divalent metal cation</name>
        <dbReference type="ChEBI" id="CHEBI:60240"/>
    </cofactor>
</comment>
<dbReference type="EMBL" id="KQ982846">
    <property type="protein sequence ID" value="KYQ49984.1"/>
    <property type="molecule type" value="Genomic_DNA"/>
</dbReference>
<dbReference type="Proteomes" id="UP000075809">
    <property type="component" value="Unassembled WGS sequence"/>
</dbReference>
<keyword evidence="2" id="KW-0479">Metal-binding</keyword>
<organism evidence="5 6">
    <name type="scientific">Mycetomoellerius zeteki</name>
    <dbReference type="NCBI Taxonomy" id="64791"/>
    <lineage>
        <taxon>Eukaryota</taxon>
        <taxon>Metazoa</taxon>
        <taxon>Ecdysozoa</taxon>
        <taxon>Arthropoda</taxon>
        <taxon>Hexapoda</taxon>
        <taxon>Insecta</taxon>
        <taxon>Pterygota</taxon>
        <taxon>Neoptera</taxon>
        <taxon>Endopterygota</taxon>
        <taxon>Hymenoptera</taxon>
        <taxon>Apocrita</taxon>
        <taxon>Aculeata</taxon>
        <taxon>Formicoidea</taxon>
        <taxon>Formicidae</taxon>
        <taxon>Myrmicinae</taxon>
        <taxon>Mycetomoellerius</taxon>
    </lineage>
</organism>
<evidence type="ECO:0000256" key="1">
    <source>
        <dbReference type="ARBA" id="ARBA00001968"/>
    </source>
</evidence>
<dbReference type="InterPro" id="IPR027806">
    <property type="entry name" value="HARBI1_dom"/>
</dbReference>
<name>A0A151WQ47_9HYME</name>
<dbReference type="GO" id="GO:0046872">
    <property type="term" value="F:metal ion binding"/>
    <property type="evidence" value="ECO:0007669"/>
    <property type="project" value="UniProtKB-KW"/>
</dbReference>
<keyword evidence="6" id="KW-1185">Reference proteome</keyword>
<feature type="domain" description="DDE Tnp4" evidence="4">
    <location>
        <begin position="96"/>
        <end position="153"/>
    </location>
</feature>
<gene>
    <name evidence="5" type="ORF">ALC60_10940</name>
</gene>
<evidence type="ECO:0000259" key="4">
    <source>
        <dbReference type="Pfam" id="PF13359"/>
    </source>
</evidence>
<evidence type="ECO:0000256" key="2">
    <source>
        <dbReference type="ARBA" id="ARBA00022723"/>
    </source>
</evidence>
<sequence>MFLRKLLILIIIFLLVHKMSKATFEFLLQMLRPYLTRQIKGSPMIPPHHQLMIAIWKMAMMDSYRSVCDRFNVGRATAVRAVRRVTHALFLNASTFIKWPLVCDHRTLITHCYAGHPDSVHDQRVFRQSEVANYLNDEEKFLGDSHILGDAAYE</sequence>
<dbReference type="AlphaFoldDB" id="A0A151WQ47"/>
<protein>
    <recommendedName>
        <fullName evidence="4">DDE Tnp4 domain-containing protein</fullName>
    </recommendedName>
</protein>
<evidence type="ECO:0000313" key="5">
    <source>
        <dbReference type="EMBL" id="KYQ49984.1"/>
    </source>
</evidence>
<dbReference type="STRING" id="64791.A0A151WQ47"/>
<evidence type="ECO:0000256" key="3">
    <source>
        <dbReference type="SAM" id="SignalP"/>
    </source>
</evidence>
<reference evidence="5 6" key="1">
    <citation type="submission" date="2015-09" db="EMBL/GenBank/DDBJ databases">
        <title>Trachymyrmex zeteki WGS genome.</title>
        <authorList>
            <person name="Nygaard S."/>
            <person name="Hu H."/>
            <person name="Boomsma J."/>
            <person name="Zhang G."/>
        </authorList>
    </citation>
    <scope>NUCLEOTIDE SEQUENCE [LARGE SCALE GENOMIC DNA]</scope>
    <source>
        <strain evidence="5">Tzet28-1</strain>
        <tissue evidence="5">Whole body</tissue>
    </source>
</reference>
<accession>A0A151WQ47</accession>
<proteinExistence type="predicted"/>
<feature type="signal peptide" evidence="3">
    <location>
        <begin position="1"/>
        <end position="22"/>
    </location>
</feature>
<keyword evidence="3" id="KW-0732">Signal</keyword>
<dbReference type="Pfam" id="PF13359">
    <property type="entry name" value="DDE_Tnp_4"/>
    <property type="match status" value="1"/>
</dbReference>